<organism evidence="2 3">
    <name type="scientific">Rubritalea spongiae</name>
    <dbReference type="NCBI Taxonomy" id="430797"/>
    <lineage>
        <taxon>Bacteria</taxon>
        <taxon>Pseudomonadati</taxon>
        <taxon>Verrucomicrobiota</taxon>
        <taxon>Verrucomicrobiia</taxon>
        <taxon>Verrucomicrobiales</taxon>
        <taxon>Rubritaleaceae</taxon>
        <taxon>Rubritalea</taxon>
    </lineage>
</organism>
<dbReference type="RefSeq" id="WP_377092815.1">
    <property type="nucleotide sequence ID" value="NZ_JBHSJM010000001.1"/>
</dbReference>
<reference evidence="3" key="1">
    <citation type="journal article" date="2019" name="Int. J. Syst. Evol. Microbiol.">
        <title>The Global Catalogue of Microorganisms (GCM) 10K type strain sequencing project: providing services to taxonomists for standard genome sequencing and annotation.</title>
        <authorList>
            <consortium name="The Broad Institute Genomics Platform"/>
            <consortium name="The Broad Institute Genome Sequencing Center for Infectious Disease"/>
            <person name="Wu L."/>
            <person name="Ma J."/>
        </authorList>
    </citation>
    <scope>NUCLEOTIDE SEQUENCE [LARGE SCALE GENOMIC DNA]</scope>
    <source>
        <strain evidence="3">JCM 16545</strain>
    </source>
</reference>
<evidence type="ECO:0000256" key="1">
    <source>
        <dbReference type="SAM" id="SignalP"/>
    </source>
</evidence>
<keyword evidence="3" id="KW-1185">Reference proteome</keyword>
<dbReference type="EMBL" id="JBHUJC010000034">
    <property type="protein sequence ID" value="MFD2276902.1"/>
    <property type="molecule type" value="Genomic_DNA"/>
</dbReference>
<keyword evidence="1" id="KW-0732">Signal</keyword>
<protein>
    <submittedName>
        <fullName evidence="2">Uncharacterized protein</fullName>
    </submittedName>
</protein>
<sequence>MKAIYASFLLTPCLSLAQASDLQSQLEQGAFPQAIEQYAQTSDNQSKFVNAICQLGSSIENLQQQLYTYGFGVNSRTIGLRNQAPIAQNPNPEKIDYTKFRTIIEQFHKNLHAIEKTLTTLGDDDFYLPLDLTKVRFDVNQDGKRTELESSMALFLQINSRRPVSQQQAAEFDQFDGTIGFDRSDLIWLKGYVQVSLGLSDLVLAHDFEQAFNAISNNLFQKPKNTLNALGANDENYGDIANLIAALHLAKMPVNEPERLVQSRQHLLNMVTLSKAMWESVLAETDDRKEWLPSPKQNSVTGITITAEMVKDWHLFLTEYEAILNGEKLIPHWRFKEMGINLKRVFEESKETDVVLWITGHAAVPYLEKGERTKDDLWRQLNQTFEGNFLGLSFFIN</sequence>
<evidence type="ECO:0000313" key="3">
    <source>
        <dbReference type="Proteomes" id="UP001597297"/>
    </source>
</evidence>
<gene>
    <name evidence="2" type="ORF">ACFSQZ_10505</name>
</gene>
<accession>A0ABW5E2P7</accession>
<proteinExistence type="predicted"/>
<dbReference type="Proteomes" id="UP001597297">
    <property type="component" value="Unassembled WGS sequence"/>
</dbReference>
<comment type="caution">
    <text evidence="2">The sequence shown here is derived from an EMBL/GenBank/DDBJ whole genome shotgun (WGS) entry which is preliminary data.</text>
</comment>
<feature type="chain" id="PRO_5046951942" evidence="1">
    <location>
        <begin position="20"/>
        <end position="397"/>
    </location>
</feature>
<evidence type="ECO:0000313" key="2">
    <source>
        <dbReference type="EMBL" id="MFD2276902.1"/>
    </source>
</evidence>
<feature type="signal peptide" evidence="1">
    <location>
        <begin position="1"/>
        <end position="19"/>
    </location>
</feature>
<name>A0ABW5E2P7_9BACT</name>